<dbReference type="AlphaFoldDB" id="X1FBG4"/>
<sequence>IETTRQMMVARAADWLESAGVTVPGKPDGSVDATLEITPGFALEKDDVKAKLKQIPEIKPKDKLYLA</sequence>
<protein>
    <submittedName>
        <fullName evidence="1">Uncharacterized protein</fullName>
    </submittedName>
</protein>
<comment type="caution">
    <text evidence="1">The sequence shown here is derived from an EMBL/GenBank/DDBJ whole genome shotgun (WGS) entry which is preliminary data.</text>
</comment>
<gene>
    <name evidence="1" type="ORF">S03H2_11472</name>
</gene>
<dbReference type="EMBL" id="BARU01005856">
    <property type="protein sequence ID" value="GAH42307.1"/>
    <property type="molecule type" value="Genomic_DNA"/>
</dbReference>
<name>X1FBG4_9ZZZZ</name>
<organism evidence="1">
    <name type="scientific">marine sediment metagenome</name>
    <dbReference type="NCBI Taxonomy" id="412755"/>
    <lineage>
        <taxon>unclassified sequences</taxon>
        <taxon>metagenomes</taxon>
        <taxon>ecological metagenomes</taxon>
    </lineage>
</organism>
<accession>X1FBG4</accession>
<evidence type="ECO:0000313" key="1">
    <source>
        <dbReference type="EMBL" id="GAH42307.1"/>
    </source>
</evidence>
<feature type="non-terminal residue" evidence="1">
    <location>
        <position position="1"/>
    </location>
</feature>
<reference evidence="1" key="1">
    <citation type="journal article" date="2014" name="Front. Microbiol.">
        <title>High frequency of phylogenetically diverse reductive dehalogenase-homologous genes in deep subseafloor sedimentary metagenomes.</title>
        <authorList>
            <person name="Kawai M."/>
            <person name="Futagami T."/>
            <person name="Toyoda A."/>
            <person name="Takaki Y."/>
            <person name="Nishi S."/>
            <person name="Hori S."/>
            <person name="Arai W."/>
            <person name="Tsubouchi T."/>
            <person name="Morono Y."/>
            <person name="Uchiyama I."/>
            <person name="Ito T."/>
            <person name="Fujiyama A."/>
            <person name="Inagaki F."/>
            <person name="Takami H."/>
        </authorList>
    </citation>
    <scope>NUCLEOTIDE SEQUENCE</scope>
    <source>
        <strain evidence="1">Expedition CK06-06</strain>
    </source>
</reference>
<proteinExistence type="predicted"/>